<comment type="catalytic activity">
    <reaction evidence="9">
        <text>a 5-methoxy-2-methyl-3-(all-trans-polyprenyl)benzene-1,4-diol + AH2 + O2 = a 3-demethylubiquinol + A + H2O</text>
        <dbReference type="Rhea" id="RHEA:50908"/>
        <dbReference type="Rhea" id="RHEA-COMP:10859"/>
        <dbReference type="Rhea" id="RHEA-COMP:10914"/>
        <dbReference type="ChEBI" id="CHEBI:13193"/>
        <dbReference type="ChEBI" id="CHEBI:15377"/>
        <dbReference type="ChEBI" id="CHEBI:15379"/>
        <dbReference type="ChEBI" id="CHEBI:17499"/>
        <dbReference type="ChEBI" id="CHEBI:84167"/>
        <dbReference type="ChEBI" id="CHEBI:84422"/>
        <dbReference type="EC" id="1.14.99.60"/>
    </reaction>
</comment>
<evidence type="ECO:0000256" key="8">
    <source>
        <dbReference type="ARBA" id="ARBA00023136"/>
    </source>
</evidence>
<evidence type="ECO:0000313" key="11">
    <source>
        <dbReference type="Proteomes" id="UP000198620"/>
    </source>
</evidence>
<feature type="binding site" evidence="9">
    <location>
        <position position="57"/>
    </location>
    <ligand>
        <name>Fe cation</name>
        <dbReference type="ChEBI" id="CHEBI:24875"/>
        <label>1</label>
    </ligand>
</feature>
<feature type="binding site" evidence="9">
    <location>
        <position position="87"/>
    </location>
    <ligand>
        <name>Fe cation</name>
        <dbReference type="ChEBI" id="CHEBI:24875"/>
        <label>1</label>
    </ligand>
</feature>
<evidence type="ECO:0000256" key="1">
    <source>
        <dbReference type="ARBA" id="ARBA00004749"/>
    </source>
</evidence>
<dbReference type="GO" id="GO:0005886">
    <property type="term" value="C:plasma membrane"/>
    <property type="evidence" value="ECO:0007669"/>
    <property type="project" value="UniProtKB-SubCell"/>
</dbReference>
<feature type="binding site" evidence="9">
    <location>
        <position position="87"/>
    </location>
    <ligand>
        <name>Fe cation</name>
        <dbReference type="ChEBI" id="CHEBI:24875"/>
        <label>2</label>
    </ligand>
</feature>
<dbReference type="EC" id="1.14.99.60" evidence="9"/>
<dbReference type="CDD" id="cd01042">
    <property type="entry name" value="DMQH"/>
    <property type="match status" value="1"/>
</dbReference>
<dbReference type="RefSeq" id="WP_090828417.1">
    <property type="nucleotide sequence ID" value="NZ_FOBH01000004.1"/>
</dbReference>
<dbReference type="InterPro" id="IPR012347">
    <property type="entry name" value="Ferritin-like"/>
</dbReference>
<keyword evidence="7 9" id="KW-0503">Monooxygenase</keyword>
<dbReference type="NCBIfam" id="NF033656">
    <property type="entry name" value="DMQ_monoox_COQ7"/>
    <property type="match status" value="1"/>
</dbReference>
<keyword evidence="10" id="KW-0830">Ubiquinone</keyword>
<dbReference type="EMBL" id="FOBH01000004">
    <property type="protein sequence ID" value="SEL03931.1"/>
    <property type="molecule type" value="Genomic_DNA"/>
</dbReference>
<dbReference type="PANTHER" id="PTHR11237">
    <property type="entry name" value="COENZYME Q10 BIOSYNTHESIS PROTEIN 7"/>
    <property type="match status" value="1"/>
</dbReference>
<keyword evidence="5 9" id="KW-0560">Oxidoreductase</keyword>
<organism evidence="10 11">
    <name type="scientific">Nitrosovibrio tenuis</name>
    <dbReference type="NCBI Taxonomy" id="1233"/>
    <lineage>
        <taxon>Bacteria</taxon>
        <taxon>Pseudomonadati</taxon>
        <taxon>Pseudomonadota</taxon>
        <taxon>Betaproteobacteria</taxon>
        <taxon>Nitrosomonadales</taxon>
        <taxon>Nitrosomonadaceae</taxon>
        <taxon>Nitrosovibrio</taxon>
    </lineage>
</organism>
<feature type="binding site" evidence="9">
    <location>
        <position position="174"/>
    </location>
    <ligand>
        <name>Fe cation</name>
        <dbReference type="ChEBI" id="CHEBI:24875"/>
        <label>2</label>
    </ligand>
</feature>
<dbReference type="InterPro" id="IPR009078">
    <property type="entry name" value="Ferritin-like_SF"/>
</dbReference>
<dbReference type="PANTHER" id="PTHR11237:SF4">
    <property type="entry name" value="5-DEMETHOXYUBIQUINONE HYDROXYLASE, MITOCHONDRIAL"/>
    <property type="match status" value="1"/>
</dbReference>
<dbReference type="Gene3D" id="1.20.1260.10">
    <property type="match status" value="1"/>
</dbReference>
<sequence>MPNIDKFIIGFDRALRTLLTPAQTLRTVPGTELPEVELNDSEKRDSTALMRVNHVGEICAQALYQGQALTARNAEVQRTLEQAAREETEHLAWTERRIAELSGRKSLLNPFWYGGSFAIGAFAGMLGDKWNLGFLAETERQVEAHLAGHLKRLPHQDQKSRAIVAQMQIDEAGHATTAMVHGGVDLPVPVKLAMKLGSKVMTQTAYWV</sequence>
<dbReference type="InterPro" id="IPR011566">
    <property type="entry name" value="Ubq_synth_Coq7"/>
</dbReference>
<feature type="binding site" evidence="9">
    <location>
        <position position="171"/>
    </location>
    <ligand>
        <name>Fe cation</name>
        <dbReference type="ChEBI" id="CHEBI:24875"/>
        <label>1</label>
    </ligand>
</feature>
<dbReference type="GO" id="GO:0046872">
    <property type="term" value="F:metal ion binding"/>
    <property type="evidence" value="ECO:0007669"/>
    <property type="project" value="UniProtKB-KW"/>
</dbReference>
<dbReference type="Proteomes" id="UP000198620">
    <property type="component" value="Unassembled WGS sequence"/>
</dbReference>
<dbReference type="HAMAP" id="MF_01658">
    <property type="entry name" value="COQ7"/>
    <property type="match status" value="1"/>
</dbReference>
<gene>
    <name evidence="9" type="primary">coq7</name>
    <name evidence="10" type="ORF">SAMN05216387_104200</name>
</gene>
<evidence type="ECO:0000256" key="4">
    <source>
        <dbReference type="ARBA" id="ARBA00022723"/>
    </source>
</evidence>
<evidence type="ECO:0000256" key="3">
    <source>
        <dbReference type="ARBA" id="ARBA00022688"/>
    </source>
</evidence>
<name>A0A1H7LYC1_9PROT</name>
<feature type="binding site" evidence="9">
    <location>
        <position position="90"/>
    </location>
    <ligand>
        <name>Fe cation</name>
        <dbReference type="ChEBI" id="CHEBI:24875"/>
        <label>1</label>
    </ligand>
</feature>
<dbReference type="InterPro" id="IPR047809">
    <property type="entry name" value="COQ7_proteobact"/>
</dbReference>
<evidence type="ECO:0000256" key="9">
    <source>
        <dbReference type="HAMAP-Rule" id="MF_01658"/>
    </source>
</evidence>
<reference evidence="10 11" key="1">
    <citation type="submission" date="2016-10" db="EMBL/GenBank/DDBJ databases">
        <authorList>
            <person name="de Groot N.N."/>
        </authorList>
    </citation>
    <scope>NUCLEOTIDE SEQUENCE [LARGE SCALE GENOMIC DNA]</scope>
    <source>
        <strain evidence="10 11">Nv1</strain>
    </source>
</reference>
<evidence type="ECO:0000256" key="5">
    <source>
        <dbReference type="ARBA" id="ARBA00023002"/>
    </source>
</evidence>
<comment type="subcellular location">
    <subcellularLocation>
        <location evidence="9">Cell membrane</location>
        <topology evidence="9">Peripheral membrane protein</topology>
    </subcellularLocation>
</comment>
<keyword evidence="6 9" id="KW-0408">Iron</keyword>
<evidence type="ECO:0000313" key="10">
    <source>
        <dbReference type="EMBL" id="SEL03931.1"/>
    </source>
</evidence>
<evidence type="ECO:0000256" key="2">
    <source>
        <dbReference type="ARBA" id="ARBA00022475"/>
    </source>
</evidence>
<dbReference type="GO" id="GO:0006744">
    <property type="term" value="P:ubiquinone biosynthetic process"/>
    <property type="evidence" value="ECO:0007669"/>
    <property type="project" value="UniProtKB-UniRule"/>
</dbReference>
<comment type="cofactor">
    <cofactor evidence="9">
        <name>Fe cation</name>
        <dbReference type="ChEBI" id="CHEBI:24875"/>
    </cofactor>
    <text evidence="9">Binds 2 iron ions per subunit.</text>
</comment>
<dbReference type="GO" id="GO:0008682">
    <property type="term" value="F:3-demethoxyubiquinol 3-hydroxylase activity"/>
    <property type="evidence" value="ECO:0007669"/>
    <property type="project" value="UniProtKB-EC"/>
</dbReference>
<keyword evidence="8 9" id="KW-0472">Membrane</keyword>
<evidence type="ECO:0000256" key="7">
    <source>
        <dbReference type="ARBA" id="ARBA00023033"/>
    </source>
</evidence>
<comment type="similarity">
    <text evidence="9">Belongs to the COQ7 family.</text>
</comment>
<feature type="binding site" evidence="9">
    <location>
        <position position="171"/>
    </location>
    <ligand>
        <name>Fe cation</name>
        <dbReference type="ChEBI" id="CHEBI:24875"/>
        <label>2</label>
    </ligand>
</feature>
<comment type="function">
    <text evidence="9">Catalyzes the hydroxylation of 2-nonaprenyl-3-methyl-6-methoxy-1,4-benzoquinol during ubiquinone biosynthesis.</text>
</comment>
<keyword evidence="3 9" id="KW-0831">Ubiquinone biosynthesis</keyword>
<protein>
    <recommendedName>
        <fullName evidence="9">3-demethoxyubiquinol 3-hydroxylase</fullName>
        <shortName evidence="9">DMQ hydroxylase</shortName>
        <ecNumber evidence="9">1.14.99.60</ecNumber>
    </recommendedName>
    <alternativeName>
        <fullName evidence="9">2-nonaprenyl-3-methyl-6-methoxy-1,4-benzoquinol hydroxylase</fullName>
    </alternativeName>
</protein>
<accession>A0A1H7LYC1</accession>
<feature type="binding site" evidence="9">
    <location>
        <position position="139"/>
    </location>
    <ligand>
        <name>Fe cation</name>
        <dbReference type="ChEBI" id="CHEBI:24875"/>
        <label>2</label>
    </ligand>
</feature>
<proteinExistence type="inferred from homology"/>
<dbReference type="AlphaFoldDB" id="A0A1H7LYC1"/>
<dbReference type="OrthoDB" id="5192789at2"/>
<keyword evidence="2 9" id="KW-1003">Cell membrane</keyword>
<dbReference type="STRING" id="1233.SAMN05216387_104200"/>
<dbReference type="UniPathway" id="UPA00232"/>
<comment type="pathway">
    <text evidence="1 9">Cofactor biosynthesis; ubiquinone biosynthesis.</text>
</comment>
<evidence type="ECO:0000256" key="6">
    <source>
        <dbReference type="ARBA" id="ARBA00023004"/>
    </source>
</evidence>
<dbReference type="SUPFAM" id="SSF47240">
    <property type="entry name" value="Ferritin-like"/>
    <property type="match status" value="1"/>
</dbReference>
<dbReference type="Pfam" id="PF03232">
    <property type="entry name" value="COQ7"/>
    <property type="match status" value="1"/>
</dbReference>
<keyword evidence="11" id="KW-1185">Reference proteome</keyword>
<keyword evidence="4 9" id="KW-0479">Metal-binding</keyword>